<evidence type="ECO:0000313" key="1">
    <source>
        <dbReference type="EMBL" id="CAG8529649.1"/>
    </source>
</evidence>
<name>A0A9N9AIS4_9GLOM</name>
<proteinExistence type="predicted"/>
<dbReference type="Proteomes" id="UP000789396">
    <property type="component" value="Unassembled WGS sequence"/>
</dbReference>
<gene>
    <name evidence="1" type="ORF">RFULGI_LOCUS3730</name>
</gene>
<dbReference type="OrthoDB" id="10477686at2759"/>
<accession>A0A9N9AIS4</accession>
<evidence type="ECO:0000313" key="2">
    <source>
        <dbReference type="Proteomes" id="UP000789396"/>
    </source>
</evidence>
<dbReference type="EMBL" id="CAJVPZ010003403">
    <property type="protein sequence ID" value="CAG8529649.1"/>
    <property type="molecule type" value="Genomic_DNA"/>
</dbReference>
<reference evidence="1" key="1">
    <citation type="submission" date="2021-06" db="EMBL/GenBank/DDBJ databases">
        <authorList>
            <person name="Kallberg Y."/>
            <person name="Tangrot J."/>
            <person name="Rosling A."/>
        </authorList>
    </citation>
    <scope>NUCLEOTIDE SEQUENCE</scope>
    <source>
        <strain evidence="1">IN212</strain>
    </source>
</reference>
<comment type="caution">
    <text evidence="1">The sequence shown here is derived from an EMBL/GenBank/DDBJ whole genome shotgun (WGS) entry which is preliminary data.</text>
</comment>
<sequence length="115" mass="13543">MQLVFERIQEESNKELGSRFESFCVDLLVAKFAKFAKHGTVQDGNFDLGFLVVWKHIEYNLRQLELETANLSNGKVIITTYHKMCNEIEKAIIKLQAKKIDRLEQDKFKLDFNRF</sequence>
<dbReference type="AlphaFoldDB" id="A0A9N9AIS4"/>
<protein>
    <submittedName>
        <fullName evidence="1">4340_t:CDS:1</fullName>
    </submittedName>
</protein>
<organism evidence="1 2">
    <name type="scientific">Racocetra fulgida</name>
    <dbReference type="NCBI Taxonomy" id="60492"/>
    <lineage>
        <taxon>Eukaryota</taxon>
        <taxon>Fungi</taxon>
        <taxon>Fungi incertae sedis</taxon>
        <taxon>Mucoromycota</taxon>
        <taxon>Glomeromycotina</taxon>
        <taxon>Glomeromycetes</taxon>
        <taxon>Diversisporales</taxon>
        <taxon>Gigasporaceae</taxon>
        <taxon>Racocetra</taxon>
    </lineage>
</organism>
<keyword evidence="2" id="KW-1185">Reference proteome</keyword>